<reference evidence="3" key="1">
    <citation type="submission" date="2018-11" db="EMBL/GenBank/DDBJ databases">
        <authorList>
            <person name="Alioto T."/>
            <person name="Alioto T."/>
        </authorList>
    </citation>
    <scope>NUCLEOTIDE SEQUENCE</scope>
</reference>
<evidence type="ECO:0008006" key="5">
    <source>
        <dbReference type="Google" id="ProtNLM"/>
    </source>
</evidence>
<proteinExistence type="predicted"/>
<name>A0A8B6E806_MYTGA</name>
<dbReference type="InterPro" id="IPR001258">
    <property type="entry name" value="NHL_repeat"/>
</dbReference>
<feature type="repeat" description="NHL" evidence="2">
    <location>
        <begin position="53"/>
        <end position="85"/>
    </location>
</feature>
<evidence type="ECO:0000256" key="2">
    <source>
        <dbReference type="PROSITE-ProRule" id="PRU00504"/>
    </source>
</evidence>
<dbReference type="PROSITE" id="PS51125">
    <property type="entry name" value="NHL"/>
    <property type="match status" value="1"/>
</dbReference>
<dbReference type="Pfam" id="PF01436">
    <property type="entry name" value="NHL"/>
    <property type="match status" value="1"/>
</dbReference>
<evidence type="ECO:0000313" key="3">
    <source>
        <dbReference type="EMBL" id="VDI29552.1"/>
    </source>
</evidence>
<accession>A0A8B6E806</accession>
<sequence length="141" mass="15855">MLRTLTIPEDMKSESHLSVGYYLMVISMVPFSWKTKSAATKVLENSLWTFQHHDIDGPEGIALDKNGFVYIASRKNNRIVVVSPDGKTCKTILSDVDGINYPVYIDINRETGMMIVSSKVKKTSAKKNSGDHYHTAIIYKI</sequence>
<keyword evidence="4" id="KW-1185">Reference proteome</keyword>
<evidence type="ECO:0000313" key="4">
    <source>
        <dbReference type="Proteomes" id="UP000596742"/>
    </source>
</evidence>
<dbReference type="AlphaFoldDB" id="A0A8B6E806"/>
<dbReference type="Proteomes" id="UP000596742">
    <property type="component" value="Unassembled WGS sequence"/>
</dbReference>
<organism evidence="3 4">
    <name type="scientific">Mytilus galloprovincialis</name>
    <name type="common">Mediterranean mussel</name>
    <dbReference type="NCBI Taxonomy" id="29158"/>
    <lineage>
        <taxon>Eukaryota</taxon>
        <taxon>Metazoa</taxon>
        <taxon>Spiralia</taxon>
        <taxon>Lophotrochozoa</taxon>
        <taxon>Mollusca</taxon>
        <taxon>Bivalvia</taxon>
        <taxon>Autobranchia</taxon>
        <taxon>Pteriomorphia</taxon>
        <taxon>Mytilida</taxon>
        <taxon>Mytiloidea</taxon>
        <taxon>Mytilidae</taxon>
        <taxon>Mytilinae</taxon>
        <taxon>Mytilus</taxon>
    </lineage>
</organism>
<dbReference type="EMBL" id="UYJE01004600">
    <property type="protein sequence ID" value="VDI29552.1"/>
    <property type="molecule type" value="Genomic_DNA"/>
</dbReference>
<dbReference type="SUPFAM" id="SSF63829">
    <property type="entry name" value="Calcium-dependent phosphotriesterase"/>
    <property type="match status" value="1"/>
</dbReference>
<comment type="caution">
    <text evidence="3">The sequence shown here is derived from an EMBL/GenBank/DDBJ whole genome shotgun (WGS) entry which is preliminary data.</text>
</comment>
<dbReference type="Gene3D" id="2.120.10.30">
    <property type="entry name" value="TolB, C-terminal domain"/>
    <property type="match status" value="1"/>
</dbReference>
<dbReference type="InterPro" id="IPR011042">
    <property type="entry name" value="6-blade_b-propeller_TolB-like"/>
</dbReference>
<keyword evidence="1" id="KW-0677">Repeat</keyword>
<dbReference type="OrthoDB" id="6159145at2759"/>
<evidence type="ECO:0000256" key="1">
    <source>
        <dbReference type="ARBA" id="ARBA00022737"/>
    </source>
</evidence>
<gene>
    <name evidence="3" type="ORF">MGAL_10B001851</name>
</gene>
<protein>
    <recommendedName>
        <fullName evidence="5">SMP-30/Gluconolactonase/LRE-like region domain-containing protein</fullName>
    </recommendedName>
</protein>